<dbReference type="EMBL" id="FWXH01000002">
    <property type="protein sequence ID" value="SMC16303.1"/>
    <property type="molecule type" value="Genomic_DNA"/>
</dbReference>
<dbReference type="SUPFAM" id="SSF46785">
    <property type="entry name" value="Winged helix' DNA-binding domain"/>
    <property type="match status" value="1"/>
</dbReference>
<keyword evidence="1" id="KW-0805">Transcription regulation</keyword>
<keyword evidence="3" id="KW-0804">Transcription</keyword>
<keyword evidence="6" id="KW-1185">Reference proteome</keyword>
<dbReference type="InterPro" id="IPR001845">
    <property type="entry name" value="HTH_ArsR_DNA-bd_dom"/>
</dbReference>
<dbReference type="CDD" id="cd00090">
    <property type="entry name" value="HTH_ARSR"/>
    <property type="match status" value="1"/>
</dbReference>
<feature type="domain" description="HTH arsR-type" evidence="4">
    <location>
        <begin position="250"/>
        <end position="343"/>
    </location>
</feature>
<dbReference type="PROSITE" id="PS50987">
    <property type="entry name" value="HTH_ARSR_2"/>
    <property type="match status" value="1"/>
</dbReference>
<dbReference type="InterPro" id="IPR036390">
    <property type="entry name" value="WH_DNA-bd_sf"/>
</dbReference>
<dbReference type="InterPro" id="IPR036388">
    <property type="entry name" value="WH-like_DNA-bd_sf"/>
</dbReference>
<evidence type="ECO:0000259" key="4">
    <source>
        <dbReference type="PROSITE" id="PS50987"/>
    </source>
</evidence>
<evidence type="ECO:0000313" key="6">
    <source>
        <dbReference type="Proteomes" id="UP000192468"/>
    </source>
</evidence>
<dbReference type="InterPro" id="IPR051081">
    <property type="entry name" value="HTH_MetalResp_TranReg"/>
</dbReference>
<dbReference type="Gene3D" id="1.10.10.10">
    <property type="entry name" value="Winged helix-like DNA-binding domain superfamily/Winged helix DNA-binding domain"/>
    <property type="match status" value="1"/>
</dbReference>
<name>A0A1W1WXH8_9CLOT</name>
<dbReference type="STRING" id="1121291.SAMN02745134_00045"/>
<dbReference type="PANTHER" id="PTHR33154:SF33">
    <property type="entry name" value="TRANSCRIPTIONAL REPRESSOR SDPR"/>
    <property type="match status" value="1"/>
</dbReference>
<dbReference type="Pfam" id="PF01022">
    <property type="entry name" value="HTH_5"/>
    <property type="match status" value="1"/>
</dbReference>
<keyword evidence="2" id="KW-0238">DNA-binding</keyword>
<evidence type="ECO:0000256" key="3">
    <source>
        <dbReference type="ARBA" id="ARBA00023163"/>
    </source>
</evidence>
<dbReference type="PRINTS" id="PR00778">
    <property type="entry name" value="HTHARSR"/>
</dbReference>
<sequence length="343" mass="40740">MPIDMKQNIKEIKITNVISKTAEVVAVINILADRKHHEYIKTWIDETYSKLSLSSTEMLRLISKLPYQGIEFFEIILDIRVFNDIKFLSEKILNYEDIQFIYILTGGQIDIEKINKIREDKEEFEKFIDNMPWLYRGSRELYECIINDTKKFKLNLIKLISEVVSPLFEKKFDALSRDYEEALKDMDNKLKKHTPIHLANYIMNKTVDENSEIREYIFIPSYFINPHYVMAFNKYARLFLYDIRKENAVIRKKTGEKLSSELKIISDKTRLEILRLLIFQPCSGTILSNRLKLTGATISHHIDLLRSFNLITEIRDKNTKYYSANVEEIDELIKNLQNYFYNK</sequence>
<protein>
    <submittedName>
        <fullName evidence="5">Transcriptional regulator, ArsR family</fullName>
    </submittedName>
</protein>
<dbReference type="OrthoDB" id="1706794at2"/>
<dbReference type="RefSeq" id="WP_084113274.1">
    <property type="nucleotide sequence ID" value="NZ_FWXH01000002.1"/>
</dbReference>
<evidence type="ECO:0000256" key="2">
    <source>
        <dbReference type="ARBA" id="ARBA00023125"/>
    </source>
</evidence>
<dbReference type="PANTHER" id="PTHR33154">
    <property type="entry name" value="TRANSCRIPTIONAL REGULATOR, ARSR FAMILY"/>
    <property type="match status" value="1"/>
</dbReference>
<dbReference type="GO" id="GO:0003700">
    <property type="term" value="F:DNA-binding transcription factor activity"/>
    <property type="evidence" value="ECO:0007669"/>
    <property type="project" value="InterPro"/>
</dbReference>
<gene>
    <name evidence="5" type="ORF">SAMN02745134_00045</name>
</gene>
<accession>A0A1W1WXH8</accession>
<reference evidence="5 6" key="1">
    <citation type="submission" date="2017-04" db="EMBL/GenBank/DDBJ databases">
        <authorList>
            <person name="Afonso C.L."/>
            <person name="Miller P.J."/>
            <person name="Scott M.A."/>
            <person name="Spackman E."/>
            <person name="Goraichik I."/>
            <person name="Dimitrov K.M."/>
            <person name="Suarez D.L."/>
            <person name="Swayne D.E."/>
        </authorList>
    </citation>
    <scope>NUCLEOTIDE SEQUENCE [LARGE SCALE GENOMIC DNA]</scope>
    <source>
        <strain evidence="5 6">DSM 12555</strain>
    </source>
</reference>
<organism evidence="5 6">
    <name type="scientific">Clostridium acidisoli DSM 12555</name>
    <dbReference type="NCBI Taxonomy" id="1121291"/>
    <lineage>
        <taxon>Bacteria</taxon>
        <taxon>Bacillati</taxon>
        <taxon>Bacillota</taxon>
        <taxon>Clostridia</taxon>
        <taxon>Eubacteriales</taxon>
        <taxon>Clostridiaceae</taxon>
        <taxon>Clostridium</taxon>
    </lineage>
</organism>
<dbReference type="InterPro" id="IPR011991">
    <property type="entry name" value="ArsR-like_HTH"/>
</dbReference>
<evidence type="ECO:0000256" key="1">
    <source>
        <dbReference type="ARBA" id="ARBA00023015"/>
    </source>
</evidence>
<evidence type="ECO:0000313" key="5">
    <source>
        <dbReference type="EMBL" id="SMC16303.1"/>
    </source>
</evidence>
<dbReference type="GO" id="GO:0003677">
    <property type="term" value="F:DNA binding"/>
    <property type="evidence" value="ECO:0007669"/>
    <property type="project" value="UniProtKB-KW"/>
</dbReference>
<proteinExistence type="predicted"/>
<dbReference type="AlphaFoldDB" id="A0A1W1WXH8"/>
<dbReference type="Proteomes" id="UP000192468">
    <property type="component" value="Unassembled WGS sequence"/>
</dbReference>
<dbReference type="SMART" id="SM00418">
    <property type="entry name" value="HTH_ARSR"/>
    <property type="match status" value="1"/>
</dbReference>